<dbReference type="EMBL" id="JARXIC010000001">
    <property type="protein sequence ID" value="MDQ8192968.1"/>
    <property type="molecule type" value="Genomic_DNA"/>
</dbReference>
<accession>A0ABU1AH60</accession>
<protein>
    <submittedName>
        <fullName evidence="1">Nucleotidyl transferase AbiEii/AbiGii toxin family protein</fullName>
    </submittedName>
</protein>
<proteinExistence type="predicted"/>
<organism evidence="1 2">
    <name type="scientific">Thalassobacterium sedimentorum</name>
    <dbReference type="NCBI Taxonomy" id="3041258"/>
    <lineage>
        <taxon>Bacteria</taxon>
        <taxon>Pseudomonadati</taxon>
        <taxon>Verrucomicrobiota</taxon>
        <taxon>Opitutia</taxon>
        <taxon>Puniceicoccales</taxon>
        <taxon>Coraliomargaritaceae</taxon>
        <taxon>Thalassobacterium</taxon>
    </lineage>
</organism>
<dbReference type="Proteomes" id="UP001243717">
    <property type="component" value="Unassembled WGS sequence"/>
</dbReference>
<sequence>MPAPKNITASIQERLRNEARSTKVAYNTLLEHFALARFFARLSQSQYADRFVLKGAQLFRIWNDNLHRPTRDADFLDYHALPPEHLAQVIDAICALTPAQIDTLKWLPSAVTPIRSETSEGGNRVKITALLGTMKIHLQIDVGYGDTVTPSPQASQWPGILDFSPVPLMTYPVETVIAEKLEAIVSLALANSRMKDFYDLYWLLSRLSPNPDNLRQAIHNTFQHRQTALPLSTPIAFTAEFFQDPQKITQWQAFLRKNALNAPSLKDVIQIIRPLLQRQP</sequence>
<dbReference type="InterPro" id="IPR014942">
    <property type="entry name" value="AbiEii"/>
</dbReference>
<reference evidence="1 2" key="1">
    <citation type="submission" date="2023-04" db="EMBL/GenBank/DDBJ databases">
        <title>A novel bacteria isolated from coastal sediment.</title>
        <authorList>
            <person name="Liu X.-J."/>
            <person name="Du Z.-J."/>
        </authorList>
    </citation>
    <scope>NUCLEOTIDE SEQUENCE [LARGE SCALE GENOMIC DNA]</scope>
    <source>
        <strain evidence="1 2">SDUM461004</strain>
    </source>
</reference>
<dbReference type="RefSeq" id="WP_308983476.1">
    <property type="nucleotide sequence ID" value="NZ_JARXIC010000001.1"/>
</dbReference>
<gene>
    <name evidence="1" type="ORF">QEH59_00925</name>
</gene>
<comment type="caution">
    <text evidence="1">The sequence shown here is derived from an EMBL/GenBank/DDBJ whole genome shotgun (WGS) entry which is preliminary data.</text>
</comment>
<name>A0ABU1AH60_9BACT</name>
<keyword evidence="1" id="KW-0808">Transferase</keyword>
<keyword evidence="2" id="KW-1185">Reference proteome</keyword>
<dbReference type="Pfam" id="PF08843">
    <property type="entry name" value="AbiEii"/>
    <property type="match status" value="1"/>
</dbReference>
<evidence type="ECO:0000313" key="2">
    <source>
        <dbReference type="Proteomes" id="UP001243717"/>
    </source>
</evidence>
<dbReference type="GO" id="GO:0016740">
    <property type="term" value="F:transferase activity"/>
    <property type="evidence" value="ECO:0007669"/>
    <property type="project" value="UniProtKB-KW"/>
</dbReference>
<evidence type="ECO:0000313" key="1">
    <source>
        <dbReference type="EMBL" id="MDQ8192968.1"/>
    </source>
</evidence>